<sequence>MGFRMGIVGLPNVGKSTLFNALTKTAAAQAANFPFCTIEPNVGEVAVPDPRLDTLAEIAGSKQIIPTRMTFVDIAGLVKGASKGEGLGNQFLANIRETDAIAHVLRCFEDGDVTHVEGRVDPLADAETIETELMIADLESLEKRLANIARKINAGDKQAKEDARLMLAAKEALEAGRPARTVKVADDDRKAWGMLQLLTAKPVLYVCNVEEENAAKGNAQSERVAAMARESGAAAVVISAKIEEEISQLEAEEAAMFLEELGLHEPGLDRLIRAGHDLLGLQTYFTVGPKEARAWTIRKGTLAPAAAGVIHGDFERGFIRAETVAYEDYVQYRGEVGAKEAGKFRVEGKTYEVQDGDVLHFLFNA</sequence>
<proteinExistence type="inferred from homology"/>
<keyword evidence="10" id="KW-1185">Reference proteome</keyword>
<evidence type="ECO:0000256" key="1">
    <source>
        <dbReference type="ARBA" id="ARBA00001946"/>
    </source>
</evidence>
<dbReference type="InterPro" id="IPR004396">
    <property type="entry name" value="ATPase_YchF/OLA1"/>
</dbReference>
<dbReference type="NCBIfam" id="TIGR00092">
    <property type="entry name" value="redox-regulated ATPase YchF"/>
    <property type="match status" value="1"/>
</dbReference>
<protein>
    <recommendedName>
        <fullName evidence="6">Ribosome-binding ATPase YchF</fullName>
    </recommendedName>
</protein>
<evidence type="ECO:0000313" key="10">
    <source>
        <dbReference type="Proteomes" id="UP000219111"/>
    </source>
</evidence>
<dbReference type="InterPro" id="IPR012675">
    <property type="entry name" value="Beta-grasp_dom_sf"/>
</dbReference>
<dbReference type="SUPFAM" id="SSF81271">
    <property type="entry name" value="TGS-like"/>
    <property type="match status" value="1"/>
</dbReference>
<keyword evidence="5" id="KW-0460">Magnesium</keyword>
<accession>A0A285RHL2</accession>
<dbReference type="GO" id="GO:0005737">
    <property type="term" value="C:cytoplasm"/>
    <property type="evidence" value="ECO:0007669"/>
    <property type="project" value="TreeGrafter"/>
</dbReference>
<dbReference type="InterPro" id="IPR027417">
    <property type="entry name" value="P-loop_NTPase"/>
</dbReference>
<comment type="function">
    <text evidence="6">ATPase that binds to both the 70S ribosome and the 50S ribosomal subunit in a nucleotide-independent manner.</text>
</comment>
<keyword evidence="4 6" id="KW-0067">ATP-binding</keyword>
<evidence type="ECO:0000259" key="8">
    <source>
        <dbReference type="PROSITE" id="PS51880"/>
    </source>
</evidence>
<dbReference type="PANTHER" id="PTHR23305">
    <property type="entry name" value="OBG GTPASE FAMILY"/>
    <property type="match status" value="1"/>
</dbReference>
<organism evidence="9 10">
    <name type="scientific">Rhodobacter maris</name>
    <dbReference type="NCBI Taxonomy" id="446682"/>
    <lineage>
        <taxon>Bacteria</taxon>
        <taxon>Pseudomonadati</taxon>
        <taxon>Pseudomonadota</taxon>
        <taxon>Alphaproteobacteria</taxon>
        <taxon>Rhodobacterales</taxon>
        <taxon>Rhodobacter group</taxon>
        <taxon>Rhodobacter</taxon>
    </lineage>
</organism>
<dbReference type="AlphaFoldDB" id="A0A285RHL2"/>
<dbReference type="GO" id="GO:0005525">
    <property type="term" value="F:GTP binding"/>
    <property type="evidence" value="ECO:0007669"/>
    <property type="project" value="InterPro"/>
</dbReference>
<dbReference type="PIRSF" id="PIRSF006641">
    <property type="entry name" value="CHP00092"/>
    <property type="match status" value="1"/>
</dbReference>
<dbReference type="InterPro" id="IPR041706">
    <property type="entry name" value="YchF_N"/>
</dbReference>
<dbReference type="InterPro" id="IPR004095">
    <property type="entry name" value="TGS"/>
</dbReference>
<dbReference type="Gene3D" id="3.40.50.300">
    <property type="entry name" value="P-loop containing nucleotide triphosphate hydrolases"/>
    <property type="match status" value="1"/>
</dbReference>
<evidence type="ECO:0000256" key="4">
    <source>
        <dbReference type="ARBA" id="ARBA00022840"/>
    </source>
</evidence>
<evidence type="ECO:0000256" key="3">
    <source>
        <dbReference type="ARBA" id="ARBA00022741"/>
    </source>
</evidence>
<dbReference type="PROSITE" id="PS51880">
    <property type="entry name" value="TGS"/>
    <property type="match status" value="1"/>
</dbReference>
<name>A0A285RHL2_9RHOB</name>
<dbReference type="InterPro" id="IPR012676">
    <property type="entry name" value="TGS-like"/>
</dbReference>
<dbReference type="CDD" id="cd01900">
    <property type="entry name" value="YchF"/>
    <property type="match status" value="1"/>
</dbReference>
<dbReference type="Pfam" id="PF06071">
    <property type="entry name" value="YchF-GTPase_C"/>
    <property type="match status" value="1"/>
</dbReference>
<reference evidence="10" key="1">
    <citation type="submission" date="2017-08" db="EMBL/GenBank/DDBJ databases">
        <authorList>
            <person name="Varghese N."/>
            <person name="Submissions S."/>
        </authorList>
    </citation>
    <scope>NUCLEOTIDE SEQUENCE [LARGE SCALE GENOMIC DNA]</scope>
    <source>
        <strain evidence="10">JA276</strain>
    </source>
</reference>
<dbReference type="Gene3D" id="1.10.150.300">
    <property type="entry name" value="TGS-like domain"/>
    <property type="match status" value="1"/>
</dbReference>
<dbReference type="InterPro" id="IPR023192">
    <property type="entry name" value="TGS-like_dom_sf"/>
</dbReference>
<gene>
    <name evidence="6" type="primary">ychF</name>
    <name evidence="9" type="ORF">SAMN05877831_101130</name>
</gene>
<evidence type="ECO:0000259" key="7">
    <source>
        <dbReference type="PROSITE" id="PS51710"/>
    </source>
</evidence>
<feature type="domain" description="TGS" evidence="8">
    <location>
        <begin position="280"/>
        <end position="363"/>
    </location>
</feature>
<dbReference type="FunFam" id="1.10.150.300:FF:000001">
    <property type="entry name" value="Ribosome-binding ATPase YchF"/>
    <property type="match status" value="1"/>
</dbReference>
<dbReference type="PANTHER" id="PTHR23305:SF18">
    <property type="entry name" value="OBG-TYPE G DOMAIN-CONTAINING PROTEIN"/>
    <property type="match status" value="1"/>
</dbReference>
<dbReference type="InterPro" id="IPR006073">
    <property type="entry name" value="GTP-bd"/>
</dbReference>
<dbReference type="Gene3D" id="3.10.20.30">
    <property type="match status" value="1"/>
</dbReference>
<feature type="binding site" evidence="6">
    <location>
        <begin position="12"/>
        <end position="17"/>
    </location>
    <ligand>
        <name>ATP</name>
        <dbReference type="ChEBI" id="CHEBI:30616"/>
    </ligand>
</feature>
<dbReference type="SUPFAM" id="SSF52540">
    <property type="entry name" value="P-loop containing nucleoside triphosphate hydrolases"/>
    <property type="match status" value="1"/>
</dbReference>
<dbReference type="GO" id="GO:0016887">
    <property type="term" value="F:ATP hydrolysis activity"/>
    <property type="evidence" value="ECO:0007669"/>
    <property type="project" value="UniProtKB-UniRule"/>
</dbReference>
<evidence type="ECO:0000256" key="5">
    <source>
        <dbReference type="ARBA" id="ARBA00022842"/>
    </source>
</evidence>
<dbReference type="RefSeq" id="WP_097068182.1">
    <property type="nucleotide sequence ID" value="NZ_OBMT01000001.1"/>
</dbReference>
<dbReference type="Pfam" id="PF01926">
    <property type="entry name" value="MMR_HSR1"/>
    <property type="match status" value="1"/>
</dbReference>
<dbReference type="PROSITE" id="PS51710">
    <property type="entry name" value="G_OBG"/>
    <property type="match status" value="1"/>
</dbReference>
<dbReference type="FunFam" id="3.10.20.30:FF:000001">
    <property type="entry name" value="Ribosome-binding ATPase YchF"/>
    <property type="match status" value="1"/>
</dbReference>
<dbReference type="CDD" id="cd04867">
    <property type="entry name" value="TGS_YchF_OLA1"/>
    <property type="match status" value="1"/>
</dbReference>
<dbReference type="InterPro" id="IPR013029">
    <property type="entry name" value="YchF_C"/>
</dbReference>
<keyword evidence="2" id="KW-0479">Metal-binding</keyword>
<evidence type="ECO:0000313" key="9">
    <source>
        <dbReference type="EMBL" id="SOB93179.1"/>
    </source>
</evidence>
<dbReference type="OrthoDB" id="9810373at2"/>
<dbReference type="GO" id="GO:0046872">
    <property type="term" value="F:metal ion binding"/>
    <property type="evidence" value="ECO:0007669"/>
    <property type="project" value="UniProtKB-KW"/>
</dbReference>
<feature type="domain" description="OBG-type G" evidence="7">
    <location>
        <begin position="3"/>
        <end position="258"/>
    </location>
</feature>
<dbReference type="GO" id="GO:0005524">
    <property type="term" value="F:ATP binding"/>
    <property type="evidence" value="ECO:0007669"/>
    <property type="project" value="UniProtKB-UniRule"/>
</dbReference>
<evidence type="ECO:0000256" key="2">
    <source>
        <dbReference type="ARBA" id="ARBA00022723"/>
    </source>
</evidence>
<dbReference type="InterPro" id="IPR031167">
    <property type="entry name" value="G_OBG"/>
</dbReference>
<comment type="similarity">
    <text evidence="6">Belongs to the TRAFAC class OBG-HflX-like GTPase superfamily. OBG GTPase family. YchF/OLA1 subfamily.</text>
</comment>
<dbReference type="Proteomes" id="UP000219111">
    <property type="component" value="Unassembled WGS sequence"/>
</dbReference>
<comment type="cofactor">
    <cofactor evidence="1">
        <name>Mg(2+)</name>
        <dbReference type="ChEBI" id="CHEBI:18420"/>
    </cofactor>
</comment>
<dbReference type="HAMAP" id="MF_00944">
    <property type="entry name" value="YchF_OLA1_ATPase"/>
    <property type="match status" value="1"/>
</dbReference>
<dbReference type="GO" id="GO:0043023">
    <property type="term" value="F:ribosomal large subunit binding"/>
    <property type="evidence" value="ECO:0007669"/>
    <property type="project" value="UniProtKB-UniRule"/>
</dbReference>
<evidence type="ECO:0000256" key="6">
    <source>
        <dbReference type="HAMAP-Rule" id="MF_00944"/>
    </source>
</evidence>
<keyword evidence="3 6" id="KW-0547">Nucleotide-binding</keyword>
<dbReference type="EMBL" id="OBMT01000001">
    <property type="protein sequence ID" value="SOB93179.1"/>
    <property type="molecule type" value="Genomic_DNA"/>
</dbReference>
<dbReference type="PRINTS" id="PR00326">
    <property type="entry name" value="GTP1OBG"/>
</dbReference>